<feature type="compositionally biased region" description="Low complexity" evidence="1">
    <location>
        <begin position="45"/>
        <end position="57"/>
    </location>
</feature>
<keyword evidence="2" id="KW-0812">Transmembrane</keyword>
<name>Q69JB6_ORYSJ</name>
<evidence type="ECO:0000313" key="3">
    <source>
        <dbReference type="EMBL" id="BAD36702.1"/>
    </source>
</evidence>
<organism evidence="3 4">
    <name type="scientific">Oryza sativa subsp. japonica</name>
    <name type="common">Rice</name>
    <dbReference type="NCBI Taxonomy" id="39947"/>
    <lineage>
        <taxon>Eukaryota</taxon>
        <taxon>Viridiplantae</taxon>
        <taxon>Streptophyta</taxon>
        <taxon>Embryophyta</taxon>
        <taxon>Tracheophyta</taxon>
        <taxon>Spermatophyta</taxon>
        <taxon>Magnoliopsida</taxon>
        <taxon>Liliopsida</taxon>
        <taxon>Poales</taxon>
        <taxon>Poaceae</taxon>
        <taxon>BOP clade</taxon>
        <taxon>Oryzoideae</taxon>
        <taxon>Oryzeae</taxon>
        <taxon>Oryzinae</taxon>
        <taxon>Oryza</taxon>
        <taxon>Oryza sativa</taxon>
    </lineage>
</organism>
<accession>Q69JB6</accession>
<dbReference type="EMBL" id="AP006235">
    <property type="protein sequence ID" value="BAD36702.1"/>
    <property type="molecule type" value="Genomic_DNA"/>
</dbReference>
<reference evidence="4" key="2">
    <citation type="journal article" date="2008" name="Nucleic Acids Res.">
        <title>The rice annotation project database (RAP-DB): 2008 update.</title>
        <authorList>
            <consortium name="The rice annotation project (RAP)"/>
        </authorList>
    </citation>
    <scope>GENOME REANNOTATION</scope>
    <source>
        <strain evidence="4">cv. Nipponbare</strain>
    </source>
</reference>
<feature type="transmembrane region" description="Helical" evidence="2">
    <location>
        <begin position="89"/>
        <end position="110"/>
    </location>
</feature>
<protein>
    <submittedName>
        <fullName evidence="3">Pr1-like protein</fullName>
    </submittedName>
</protein>
<feature type="compositionally biased region" description="Basic and acidic residues" evidence="1">
    <location>
        <begin position="58"/>
        <end position="82"/>
    </location>
</feature>
<sequence>MIPLSLMRAGTAGCGAIRGGSGARARARRRARREEGDDRWAPPVSESGGRARLSAARARGEADGPRGKRERGRDWAEPAQEGRRGKKELLLGFSFYKTFLTLFISFQLLFVL</sequence>
<reference evidence="4" key="1">
    <citation type="journal article" date="2005" name="Nature">
        <title>The map-based sequence of the rice genome.</title>
        <authorList>
            <consortium name="International rice genome sequencing project (IRGSP)"/>
            <person name="Matsumoto T."/>
            <person name="Wu J."/>
            <person name="Kanamori H."/>
            <person name="Katayose Y."/>
            <person name="Fujisawa M."/>
            <person name="Namiki N."/>
            <person name="Mizuno H."/>
            <person name="Yamamoto K."/>
            <person name="Antonio B.A."/>
            <person name="Baba T."/>
            <person name="Sakata K."/>
            <person name="Nagamura Y."/>
            <person name="Aoki H."/>
            <person name="Arikawa K."/>
            <person name="Arita K."/>
            <person name="Bito T."/>
            <person name="Chiden Y."/>
            <person name="Fujitsuka N."/>
            <person name="Fukunaka R."/>
            <person name="Hamada M."/>
            <person name="Harada C."/>
            <person name="Hayashi A."/>
            <person name="Hijishita S."/>
            <person name="Honda M."/>
            <person name="Hosokawa S."/>
            <person name="Ichikawa Y."/>
            <person name="Idonuma A."/>
            <person name="Iijima M."/>
            <person name="Ikeda M."/>
            <person name="Ikeno M."/>
            <person name="Ito K."/>
            <person name="Ito S."/>
            <person name="Ito T."/>
            <person name="Ito Y."/>
            <person name="Ito Y."/>
            <person name="Iwabuchi A."/>
            <person name="Kamiya K."/>
            <person name="Karasawa W."/>
            <person name="Kurita K."/>
            <person name="Katagiri S."/>
            <person name="Kikuta A."/>
            <person name="Kobayashi H."/>
            <person name="Kobayashi N."/>
            <person name="Machita K."/>
            <person name="Maehara T."/>
            <person name="Masukawa M."/>
            <person name="Mizubayashi T."/>
            <person name="Mukai Y."/>
            <person name="Nagasaki H."/>
            <person name="Nagata Y."/>
            <person name="Naito S."/>
            <person name="Nakashima M."/>
            <person name="Nakama Y."/>
            <person name="Nakamichi Y."/>
            <person name="Nakamura M."/>
            <person name="Meguro A."/>
            <person name="Negishi M."/>
            <person name="Ohta I."/>
            <person name="Ohta T."/>
            <person name="Okamoto M."/>
            <person name="Ono N."/>
            <person name="Saji S."/>
            <person name="Sakaguchi M."/>
            <person name="Sakai K."/>
            <person name="Shibata M."/>
            <person name="Shimokawa T."/>
            <person name="Song J."/>
            <person name="Takazaki Y."/>
            <person name="Terasawa K."/>
            <person name="Tsugane M."/>
            <person name="Tsuji K."/>
            <person name="Ueda S."/>
            <person name="Waki K."/>
            <person name="Yamagata H."/>
            <person name="Yamamoto M."/>
            <person name="Yamamoto S."/>
            <person name="Yamane H."/>
            <person name="Yoshiki S."/>
            <person name="Yoshihara R."/>
            <person name="Yukawa K."/>
            <person name="Zhong H."/>
            <person name="Yano M."/>
            <person name="Yuan Q."/>
            <person name="Ouyang S."/>
            <person name="Liu J."/>
            <person name="Jones K.M."/>
            <person name="Gansberger K."/>
            <person name="Moffat K."/>
            <person name="Hill J."/>
            <person name="Bera J."/>
            <person name="Fadrosh D."/>
            <person name="Jin S."/>
            <person name="Johri S."/>
            <person name="Kim M."/>
            <person name="Overton L."/>
            <person name="Reardon M."/>
            <person name="Tsitrin T."/>
            <person name="Vuong H."/>
            <person name="Weaver B."/>
            <person name="Ciecko A."/>
            <person name="Tallon L."/>
            <person name="Jackson J."/>
            <person name="Pai G."/>
            <person name="Aken S.V."/>
            <person name="Utterback T."/>
            <person name="Reidmuller S."/>
            <person name="Feldblyum T."/>
            <person name="Hsiao J."/>
            <person name="Zismann V."/>
            <person name="Iobst S."/>
            <person name="de Vazeille A.R."/>
            <person name="Buell C.R."/>
            <person name="Ying K."/>
            <person name="Li Y."/>
            <person name="Lu T."/>
            <person name="Huang Y."/>
            <person name="Zhao Q."/>
            <person name="Feng Q."/>
            <person name="Zhang L."/>
            <person name="Zhu J."/>
            <person name="Weng Q."/>
            <person name="Mu J."/>
            <person name="Lu Y."/>
            <person name="Fan D."/>
            <person name="Liu Y."/>
            <person name="Guan J."/>
            <person name="Zhang Y."/>
            <person name="Yu S."/>
            <person name="Liu X."/>
            <person name="Zhang Y."/>
            <person name="Hong G."/>
            <person name="Han B."/>
            <person name="Choisne N."/>
            <person name="Demange N."/>
            <person name="Orjeda G."/>
            <person name="Samain S."/>
            <person name="Cattolico L."/>
            <person name="Pelletier E."/>
            <person name="Couloux A."/>
            <person name="Segurens B."/>
            <person name="Wincker P."/>
            <person name="D'Hont A."/>
            <person name="Scarpelli C."/>
            <person name="Weissenbach J."/>
            <person name="Salanoubat M."/>
            <person name="Quetier F."/>
            <person name="Yu Y."/>
            <person name="Kim H.R."/>
            <person name="Rambo T."/>
            <person name="Currie J."/>
            <person name="Collura K."/>
            <person name="Luo M."/>
            <person name="Yang T."/>
            <person name="Ammiraju J.S.S."/>
            <person name="Engler F."/>
            <person name="Soderlund C."/>
            <person name="Wing R.A."/>
            <person name="Palmer L.E."/>
            <person name="de la Bastide M."/>
            <person name="Spiegel L."/>
            <person name="Nascimento L."/>
            <person name="Zutavern T."/>
            <person name="O'Shaughnessy A."/>
            <person name="Dike S."/>
            <person name="Dedhia N."/>
            <person name="Preston R."/>
            <person name="Balija V."/>
            <person name="McCombie W.R."/>
            <person name="Chow T."/>
            <person name="Chen H."/>
            <person name="Chung M."/>
            <person name="Chen C."/>
            <person name="Shaw J."/>
            <person name="Wu H."/>
            <person name="Hsiao K."/>
            <person name="Chao Y."/>
            <person name="Chu M."/>
            <person name="Cheng C."/>
            <person name="Hour A."/>
            <person name="Lee P."/>
            <person name="Lin S."/>
            <person name="Lin Y."/>
            <person name="Liou J."/>
            <person name="Liu S."/>
            <person name="Hsing Y."/>
            <person name="Raghuvanshi S."/>
            <person name="Mohanty A."/>
            <person name="Bharti A.K."/>
            <person name="Gaur A."/>
            <person name="Gupta V."/>
            <person name="Kumar D."/>
            <person name="Ravi V."/>
            <person name="Vij S."/>
            <person name="Kapur A."/>
            <person name="Khurana P."/>
            <person name="Khurana P."/>
            <person name="Khurana J.P."/>
            <person name="Tyagi A.K."/>
            <person name="Gaikwad K."/>
            <person name="Singh A."/>
            <person name="Dalal V."/>
            <person name="Srivastava S."/>
            <person name="Dixit A."/>
            <person name="Pal A.K."/>
            <person name="Ghazi I.A."/>
            <person name="Yadav M."/>
            <person name="Pandit A."/>
            <person name="Bhargava A."/>
            <person name="Sureshbabu K."/>
            <person name="Batra K."/>
            <person name="Sharma T.R."/>
            <person name="Mohapatra T."/>
            <person name="Singh N.K."/>
            <person name="Messing J."/>
            <person name="Nelson A.B."/>
            <person name="Fuks G."/>
            <person name="Kavchok S."/>
            <person name="Keizer G."/>
            <person name="Linton E."/>
            <person name="Llaca V."/>
            <person name="Song R."/>
            <person name="Tanyolac B."/>
            <person name="Young S."/>
            <person name="Ho-Il K."/>
            <person name="Hahn J.H."/>
            <person name="Sangsakoo G."/>
            <person name="Vanavichit A."/>
            <person name="de Mattos Luiz.A.T."/>
            <person name="Zimmer P.D."/>
            <person name="Malone G."/>
            <person name="Dellagostin O."/>
            <person name="de Oliveira A.C."/>
            <person name="Bevan M."/>
            <person name="Bancroft I."/>
            <person name="Minx P."/>
            <person name="Cordum H."/>
            <person name="Wilson R."/>
            <person name="Cheng Z."/>
            <person name="Jin W."/>
            <person name="Jiang J."/>
            <person name="Leong S.A."/>
            <person name="Iwama H."/>
            <person name="Gojobori T."/>
            <person name="Itoh T."/>
            <person name="Niimura Y."/>
            <person name="Fujii Y."/>
            <person name="Habara T."/>
            <person name="Sakai H."/>
            <person name="Sato Y."/>
            <person name="Wilson G."/>
            <person name="Kumar K."/>
            <person name="McCouch S."/>
            <person name="Juretic N."/>
            <person name="Hoen D."/>
            <person name="Wright S."/>
            <person name="Bruskiewich R."/>
            <person name="Bureau T."/>
            <person name="Miyao A."/>
            <person name="Hirochika H."/>
            <person name="Nishikawa T."/>
            <person name="Kadowaki K."/>
            <person name="Sugiura M."/>
            <person name="Burr B."/>
            <person name="Sasaki T."/>
        </authorList>
    </citation>
    <scope>NUCLEOTIDE SEQUENCE [LARGE SCALE GENOMIC DNA]</scope>
    <source>
        <strain evidence="4">cv. Nipponbare</strain>
    </source>
</reference>
<evidence type="ECO:0000256" key="2">
    <source>
        <dbReference type="SAM" id="Phobius"/>
    </source>
</evidence>
<evidence type="ECO:0000256" key="1">
    <source>
        <dbReference type="SAM" id="MobiDB-lite"/>
    </source>
</evidence>
<evidence type="ECO:0000313" key="4">
    <source>
        <dbReference type="Proteomes" id="UP000000763"/>
    </source>
</evidence>
<keyword evidence="2" id="KW-0472">Membrane</keyword>
<dbReference type="AlphaFoldDB" id="Q69JB6"/>
<gene>
    <name evidence="3" type="primary">OSJNBa0017N10.20</name>
</gene>
<dbReference type="Proteomes" id="UP000000763">
    <property type="component" value="Chromosome 9"/>
</dbReference>
<proteinExistence type="predicted"/>
<keyword evidence="2" id="KW-1133">Transmembrane helix</keyword>
<feature type="region of interest" description="Disordered" evidence="1">
    <location>
        <begin position="17"/>
        <end position="82"/>
    </location>
</feature>